<name>A0A495JUF7_9ACTN</name>
<dbReference type="RefSeq" id="WP_121160597.1">
    <property type="nucleotide sequence ID" value="NZ_RBKT01000001.1"/>
</dbReference>
<dbReference type="Proteomes" id="UP000277671">
    <property type="component" value="Unassembled WGS sequence"/>
</dbReference>
<comment type="caution">
    <text evidence="1">The sequence shown here is derived from an EMBL/GenBank/DDBJ whole genome shotgun (WGS) entry which is preliminary data.</text>
</comment>
<gene>
    <name evidence="1" type="ORF">BDK92_7078</name>
</gene>
<reference evidence="1 2" key="1">
    <citation type="submission" date="2018-10" db="EMBL/GenBank/DDBJ databases">
        <title>Sequencing the genomes of 1000 actinobacteria strains.</title>
        <authorList>
            <person name="Klenk H.-P."/>
        </authorList>
    </citation>
    <scope>NUCLEOTIDE SEQUENCE [LARGE SCALE GENOMIC DNA]</scope>
    <source>
        <strain evidence="1 2">DSM 45175</strain>
    </source>
</reference>
<organism evidence="1 2">
    <name type="scientific">Micromonospora pisi</name>
    <dbReference type="NCBI Taxonomy" id="589240"/>
    <lineage>
        <taxon>Bacteria</taxon>
        <taxon>Bacillati</taxon>
        <taxon>Actinomycetota</taxon>
        <taxon>Actinomycetes</taxon>
        <taxon>Micromonosporales</taxon>
        <taxon>Micromonosporaceae</taxon>
        <taxon>Micromonospora</taxon>
    </lineage>
</organism>
<dbReference type="AlphaFoldDB" id="A0A495JUF7"/>
<evidence type="ECO:0000313" key="2">
    <source>
        <dbReference type="Proteomes" id="UP000277671"/>
    </source>
</evidence>
<proteinExistence type="predicted"/>
<dbReference type="EMBL" id="RBKT01000001">
    <property type="protein sequence ID" value="RKR92636.1"/>
    <property type="molecule type" value="Genomic_DNA"/>
</dbReference>
<evidence type="ECO:0000313" key="1">
    <source>
        <dbReference type="EMBL" id="RKR92636.1"/>
    </source>
</evidence>
<dbReference type="OrthoDB" id="5124141at2"/>
<sequence length="189" mass="21186">MTDSKPPIWLLDIDGVINAISRKPVTPVWPKHQWFTGRARSGGQDWPILAATPVLDFLRDAHDRGRAEIWWHTTWQDEAVNLSRLLDLPHFPVRPAPDFTECPQGLAGLAALSTRRGWWKYPAAERVVGIEGRALVWTDDDANWELRAHDDGAALAKHAPTLIVSPKTGVGLTRKHLDLIDRFLTDQAG</sequence>
<keyword evidence="2" id="KW-1185">Reference proteome</keyword>
<accession>A0A495JUF7</accession>
<protein>
    <submittedName>
        <fullName evidence="1">Uncharacterized protein</fullName>
    </submittedName>
</protein>